<feature type="region of interest" description="Disordered" evidence="1">
    <location>
        <begin position="40"/>
        <end position="62"/>
    </location>
</feature>
<dbReference type="AlphaFoldDB" id="A0A167R4P3"/>
<dbReference type="Proteomes" id="UP000076744">
    <property type="component" value="Unassembled WGS sequence"/>
</dbReference>
<dbReference type="EMBL" id="AZHB01000018">
    <property type="protein sequence ID" value="OAA58268.1"/>
    <property type="molecule type" value="Genomic_DNA"/>
</dbReference>
<accession>A0A167R4P3</accession>
<dbReference type="GeneID" id="30023099"/>
<dbReference type="GO" id="GO:0070372">
    <property type="term" value="P:regulation of ERK1 and ERK2 cascade"/>
    <property type="evidence" value="ECO:0007669"/>
    <property type="project" value="TreeGrafter"/>
</dbReference>
<dbReference type="PANTHER" id="PTHR46588">
    <property type="entry name" value="SERINE/THREONINE/TYROSINE-INTERACTING PROTEIN"/>
    <property type="match status" value="1"/>
</dbReference>
<name>A0A167R4P3_CORFA</name>
<keyword evidence="3" id="KW-1185">Reference proteome</keyword>
<dbReference type="Gene3D" id="3.90.190.10">
    <property type="entry name" value="Protein tyrosine phosphatase superfamily"/>
    <property type="match status" value="1"/>
</dbReference>
<dbReference type="GO" id="GO:1990444">
    <property type="term" value="F:F-box domain binding"/>
    <property type="evidence" value="ECO:0007669"/>
    <property type="project" value="TreeGrafter"/>
</dbReference>
<evidence type="ECO:0000256" key="1">
    <source>
        <dbReference type="SAM" id="MobiDB-lite"/>
    </source>
</evidence>
<feature type="compositionally biased region" description="Pro residues" evidence="1">
    <location>
        <begin position="45"/>
        <end position="59"/>
    </location>
</feature>
<dbReference type="STRING" id="1081104.A0A167R4P3"/>
<dbReference type="PANTHER" id="PTHR46588:SF1">
    <property type="entry name" value="SERINE_THREONINE_TYROSINE-INTERACTING PROTEIN"/>
    <property type="match status" value="1"/>
</dbReference>
<sequence>MDALAPPRGLAHADDAMEIDDHPFPSTQYIDAKPRLSYSRGLPSQPYPGQPPRWRPGPPCGDANSALIDRDMKAIEKNFDYLNISRNSFETAAKALSATKTDGWNKWKYDMRDGAQPVLPYMVIAPTNILKDLNFMTKNKFSLVVILRDKSMAHFPWTTTDAACANLPGVDVLKAVVEHNSRFAQFELLEYNERRNKKSANWNSESWNARNGLQKIISILVNHRISAEEERVKQQINAEGDNEPTERFLITCASGNHWSPIVVAAYIMAVFDMSSVDAGKFILQYRLSCNDLDISSKLEAWEQLLKAAGDVTASGTSIEDQQNRQKFKRAPDSDLDQFHGREALAPFI</sequence>
<dbReference type="GO" id="GO:0005737">
    <property type="term" value="C:cytoplasm"/>
    <property type="evidence" value="ECO:0007669"/>
    <property type="project" value="TreeGrafter"/>
</dbReference>
<evidence type="ECO:0000313" key="2">
    <source>
        <dbReference type="EMBL" id="OAA58268.1"/>
    </source>
</evidence>
<dbReference type="SUPFAM" id="SSF52799">
    <property type="entry name" value="(Phosphotyrosine protein) phosphatases II"/>
    <property type="match status" value="1"/>
</dbReference>
<feature type="compositionally biased region" description="Basic and acidic residues" evidence="1">
    <location>
        <begin position="11"/>
        <end position="23"/>
    </location>
</feature>
<dbReference type="RefSeq" id="XP_018702451.1">
    <property type="nucleotide sequence ID" value="XM_018850411.1"/>
</dbReference>
<dbReference type="GO" id="GO:0062026">
    <property type="term" value="P:negative regulation of SCF-dependent proteasomal ubiquitin-dependent catabolic process"/>
    <property type="evidence" value="ECO:0007669"/>
    <property type="project" value="TreeGrafter"/>
</dbReference>
<evidence type="ECO:0000313" key="3">
    <source>
        <dbReference type="Proteomes" id="UP000076744"/>
    </source>
</evidence>
<comment type="caution">
    <text evidence="2">The sequence shown here is derived from an EMBL/GenBank/DDBJ whole genome shotgun (WGS) entry which is preliminary data.</text>
</comment>
<feature type="region of interest" description="Disordered" evidence="1">
    <location>
        <begin position="1"/>
        <end position="26"/>
    </location>
</feature>
<dbReference type="InterPro" id="IPR029021">
    <property type="entry name" value="Prot-tyrosine_phosphatase-like"/>
</dbReference>
<protein>
    <submittedName>
        <fullName evidence="2">Dual specificity protein phosphatase 3</fullName>
    </submittedName>
</protein>
<gene>
    <name evidence="2" type="ORF">ISF_06807</name>
</gene>
<dbReference type="GO" id="GO:0005654">
    <property type="term" value="C:nucleoplasm"/>
    <property type="evidence" value="ECO:0007669"/>
    <property type="project" value="TreeGrafter"/>
</dbReference>
<dbReference type="OrthoDB" id="10252009at2759"/>
<dbReference type="InterPro" id="IPR052449">
    <property type="entry name" value="STYX-Interacting_Phosphatase"/>
</dbReference>
<proteinExistence type="predicted"/>
<organism evidence="2 3">
    <name type="scientific">Cordyceps fumosorosea (strain ARSEF 2679)</name>
    <name type="common">Isaria fumosorosea</name>
    <dbReference type="NCBI Taxonomy" id="1081104"/>
    <lineage>
        <taxon>Eukaryota</taxon>
        <taxon>Fungi</taxon>
        <taxon>Dikarya</taxon>
        <taxon>Ascomycota</taxon>
        <taxon>Pezizomycotina</taxon>
        <taxon>Sordariomycetes</taxon>
        <taxon>Hypocreomycetidae</taxon>
        <taxon>Hypocreales</taxon>
        <taxon>Cordycipitaceae</taxon>
        <taxon>Cordyceps</taxon>
    </lineage>
</organism>
<reference evidence="2 3" key="1">
    <citation type="journal article" date="2016" name="Genome Biol. Evol.">
        <title>Divergent and convergent evolution of fungal pathogenicity.</title>
        <authorList>
            <person name="Shang Y."/>
            <person name="Xiao G."/>
            <person name="Zheng P."/>
            <person name="Cen K."/>
            <person name="Zhan S."/>
            <person name="Wang C."/>
        </authorList>
    </citation>
    <scope>NUCLEOTIDE SEQUENCE [LARGE SCALE GENOMIC DNA]</scope>
    <source>
        <strain evidence="2 3">ARSEF 2679</strain>
    </source>
</reference>